<keyword evidence="2" id="KW-1185">Reference proteome</keyword>
<dbReference type="RefSeq" id="WP_144956656.1">
    <property type="nucleotide sequence ID" value="NZ_VMQU01000179.1"/>
</dbReference>
<proteinExistence type="predicted"/>
<dbReference type="OrthoDB" id="4728265at2"/>
<comment type="caution">
    <text evidence="1">The sequence shown here is derived from an EMBL/GenBank/DDBJ whole genome shotgun (WGS) entry which is preliminary data.</text>
</comment>
<protein>
    <submittedName>
        <fullName evidence="1">DUF732 domain-containing protein</fullName>
    </submittedName>
</protein>
<sequence>MTLSPRSRLPVWVVSIVVVAATLGHSVLAAPRAAAECTLSAQDEQYIDVLAQKNLIHGSDVNDCHMVVEGRWFADQVRNSPDPFGTAKALVQKVIDTTPMTPDQAEWEVEAAIFVYAPEIIPKIKDQFARQPPP</sequence>
<evidence type="ECO:0000313" key="1">
    <source>
        <dbReference type="EMBL" id="TVS78223.1"/>
    </source>
</evidence>
<name>A0A557WY81_9MYCO</name>
<gene>
    <name evidence="1" type="ORF">FPZ47_25315</name>
</gene>
<dbReference type="Proteomes" id="UP000320513">
    <property type="component" value="Unassembled WGS sequence"/>
</dbReference>
<evidence type="ECO:0000313" key="2">
    <source>
        <dbReference type="Proteomes" id="UP000320513"/>
    </source>
</evidence>
<organism evidence="1 2">
    <name type="scientific">Mycobacterium helveticum</name>
    <dbReference type="NCBI Taxonomy" id="2592811"/>
    <lineage>
        <taxon>Bacteria</taxon>
        <taxon>Bacillati</taxon>
        <taxon>Actinomycetota</taxon>
        <taxon>Actinomycetes</taxon>
        <taxon>Mycobacteriales</taxon>
        <taxon>Mycobacteriaceae</taxon>
        <taxon>Mycobacterium</taxon>
    </lineage>
</organism>
<dbReference type="AlphaFoldDB" id="A0A557WY81"/>
<reference evidence="1 2" key="1">
    <citation type="submission" date="2019-07" db="EMBL/GenBank/DDBJ databases">
        <title>New Mycobacterium species.</title>
        <authorList>
            <person name="Tortoli E."/>
            <person name="Ghielmetti G."/>
            <person name="Friedel U."/>
            <person name="Trovato A."/>
        </authorList>
    </citation>
    <scope>NUCLEOTIDE SEQUENCE [LARGE SCALE GENOMIC DNA]</scope>
    <source>
        <strain evidence="1 2">16-83</strain>
    </source>
</reference>
<accession>A0A557WY81</accession>
<dbReference type="EMBL" id="VMQU01000179">
    <property type="protein sequence ID" value="TVS78223.1"/>
    <property type="molecule type" value="Genomic_DNA"/>
</dbReference>